<dbReference type="SMART" id="SM00460">
    <property type="entry name" value="TGc"/>
    <property type="match status" value="1"/>
</dbReference>
<proteinExistence type="predicted"/>
<dbReference type="InterPro" id="IPR038765">
    <property type="entry name" value="Papain-like_cys_pep_sf"/>
</dbReference>
<protein>
    <submittedName>
        <fullName evidence="2">Transglutaminase superfamily protein</fullName>
    </submittedName>
</protein>
<dbReference type="PANTHER" id="PTHR46333:SF2">
    <property type="entry name" value="CYTOKINESIS PROTEIN 3"/>
    <property type="match status" value="1"/>
</dbReference>
<dbReference type="RefSeq" id="WP_132849466.1">
    <property type="nucleotide sequence ID" value="NZ_CP058648.1"/>
</dbReference>
<dbReference type="InterPro" id="IPR002931">
    <property type="entry name" value="Transglutaminase-like"/>
</dbReference>
<dbReference type="InterPro" id="IPR052557">
    <property type="entry name" value="CAP/Cytokinesis_protein"/>
</dbReference>
<dbReference type="Gene3D" id="3.10.620.30">
    <property type="match status" value="1"/>
</dbReference>
<dbReference type="OrthoDB" id="9788327at2"/>
<reference evidence="2 3" key="1">
    <citation type="submission" date="2019-03" db="EMBL/GenBank/DDBJ databases">
        <title>Genomic Encyclopedia of Type Strains, Phase IV (KMG-IV): sequencing the most valuable type-strain genomes for metagenomic binning, comparative biology and taxonomic classification.</title>
        <authorList>
            <person name="Goeker M."/>
        </authorList>
    </citation>
    <scope>NUCLEOTIDE SEQUENCE [LARGE SCALE GENOMIC DNA]</scope>
    <source>
        <strain evidence="2 3">DSM 100013</strain>
    </source>
</reference>
<name>A0A4R2T680_9FIRM</name>
<evidence type="ECO:0000259" key="1">
    <source>
        <dbReference type="SMART" id="SM00460"/>
    </source>
</evidence>
<dbReference type="InterPro" id="IPR032485">
    <property type="entry name" value="LRP1-like_beta_prop"/>
</dbReference>
<comment type="caution">
    <text evidence="2">The sequence shown here is derived from an EMBL/GenBank/DDBJ whole genome shotgun (WGS) entry which is preliminary data.</text>
</comment>
<dbReference type="Proteomes" id="UP000295504">
    <property type="component" value="Unassembled WGS sequence"/>
</dbReference>
<feature type="domain" description="Transglutaminase-like" evidence="1">
    <location>
        <begin position="173"/>
        <end position="228"/>
    </location>
</feature>
<dbReference type="EMBL" id="SLYC01000045">
    <property type="protein sequence ID" value="TCP97615.1"/>
    <property type="molecule type" value="Genomic_DNA"/>
</dbReference>
<dbReference type="GO" id="GO:0005737">
    <property type="term" value="C:cytoplasm"/>
    <property type="evidence" value="ECO:0007669"/>
    <property type="project" value="TreeGrafter"/>
</dbReference>
<evidence type="ECO:0000313" key="2">
    <source>
        <dbReference type="EMBL" id="TCP97615.1"/>
    </source>
</evidence>
<dbReference type="Pfam" id="PF01841">
    <property type="entry name" value="Transglut_core"/>
    <property type="match status" value="1"/>
</dbReference>
<gene>
    <name evidence="2" type="ORF">EDD79_104521</name>
</gene>
<dbReference type="Pfam" id="PF16472">
    <property type="entry name" value="DUF5050"/>
    <property type="match status" value="1"/>
</dbReference>
<evidence type="ECO:0000313" key="3">
    <source>
        <dbReference type="Proteomes" id="UP000295504"/>
    </source>
</evidence>
<organism evidence="2 3">
    <name type="scientific">Serpentinicella alkaliphila</name>
    <dbReference type="NCBI Taxonomy" id="1734049"/>
    <lineage>
        <taxon>Bacteria</taxon>
        <taxon>Bacillati</taxon>
        <taxon>Bacillota</taxon>
        <taxon>Clostridia</taxon>
        <taxon>Peptostreptococcales</taxon>
        <taxon>Natronincolaceae</taxon>
        <taxon>Serpentinicella</taxon>
    </lineage>
</organism>
<dbReference type="PANTHER" id="PTHR46333">
    <property type="entry name" value="CYTOKINESIS PROTEIN 3"/>
    <property type="match status" value="1"/>
</dbReference>
<dbReference type="SUPFAM" id="SSF63825">
    <property type="entry name" value="YWTD domain"/>
    <property type="match status" value="1"/>
</dbReference>
<keyword evidence="3" id="KW-1185">Reference proteome</keyword>
<accession>A0A4R2T680</accession>
<dbReference type="SUPFAM" id="SSF54001">
    <property type="entry name" value="Cysteine proteinases"/>
    <property type="match status" value="1"/>
</dbReference>
<dbReference type="AlphaFoldDB" id="A0A4R2T680"/>
<sequence>MRKLLLLTTLLLLFTFNFQSFIPLPSFTLLNRLETYTVENLDDLQAYITDQLSSHNTSFNVGYRSSANNLNEELNLIFDKISNENPYIYYFISNIQFGYKGYKNNVTIDFTVDYNSTKEEQYVYNSEINRILNTIITPNMSSLEKVKAVNDYIVLNTSYSLETINSPHSPYTIFKEGMGVCQAYALLGYKMLSELGFEVMYVVGKTTDDHAWNLVRIDNEWYHLDMTWNDPQPDRIGNISYNYFLVNDNYLSKTHSWERNNYPKSTSNKYSYFHSADTAITFNNVLYYSNAKDRDRLYRMNLDGSQNRKLNDFRSYFITQVGDWIYYSNYSHGGYLYRIKLNGQQNERVNNSHTIDLFAIDEWLYYTLADKQRKEKRLIN</sequence>